<sequence length="76" mass="8642">NRQQRGIDPYKRIEPAASARLTTAERDRVSKIYSELALHGIEPTRWELEALARGAKVKFGDISMHYPAISDWAGFQ</sequence>
<comment type="caution">
    <text evidence="1">The sequence shown here is derived from an EMBL/GenBank/DDBJ whole genome shotgun (WGS) entry which is preliminary data.</text>
</comment>
<dbReference type="PATRIC" id="fig|1121022.4.peg.4866"/>
<accession>V4NFD3</accession>
<name>V4NFD3_9CAUL</name>
<keyword evidence="2" id="KW-1185">Reference proteome</keyword>
<dbReference type="EMBL" id="AWGB01000190">
    <property type="protein sequence ID" value="ESQ73939.1"/>
    <property type="molecule type" value="Genomic_DNA"/>
</dbReference>
<feature type="non-terminal residue" evidence="1">
    <location>
        <position position="1"/>
    </location>
</feature>
<gene>
    <name evidence="1" type="ORF">ABENE_23795</name>
</gene>
<dbReference type="Proteomes" id="UP000017837">
    <property type="component" value="Unassembled WGS sequence"/>
</dbReference>
<evidence type="ECO:0000313" key="1">
    <source>
        <dbReference type="EMBL" id="ESQ73939.1"/>
    </source>
</evidence>
<evidence type="ECO:0000313" key="2">
    <source>
        <dbReference type="Proteomes" id="UP000017837"/>
    </source>
</evidence>
<reference evidence="1 2" key="1">
    <citation type="journal article" date="2014" name="Nature">
        <title>Sequential evolution of bacterial morphology by co-option of a developmental regulator.</title>
        <authorList>
            <person name="Jiang C."/>
            <person name="Brown P.J."/>
            <person name="Ducret A."/>
            <person name="Brun Y.V."/>
        </authorList>
    </citation>
    <scope>NUCLEOTIDE SEQUENCE [LARGE SCALE GENOMIC DNA]</scope>
    <source>
        <strain evidence="1 2">DSM 16100</strain>
    </source>
</reference>
<proteinExistence type="predicted"/>
<dbReference type="AlphaFoldDB" id="V4NFD3"/>
<protein>
    <submittedName>
        <fullName evidence="1">Uncharacterized protein</fullName>
    </submittedName>
</protein>
<dbReference type="RefSeq" id="WP_023447590.1">
    <property type="nucleotide sequence ID" value="NZ_AWGB01000190.1"/>
</dbReference>
<organism evidence="1 2">
    <name type="scientific">Asticcacaulis benevestitus DSM 16100 = ATCC BAA-896</name>
    <dbReference type="NCBI Taxonomy" id="1121022"/>
    <lineage>
        <taxon>Bacteria</taxon>
        <taxon>Pseudomonadati</taxon>
        <taxon>Pseudomonadota</taxon>
        <taxon>Alphaproteobacteria</taxon>
        <taxon>Caulobacterales</taxon>
        <taxon>Caulobacteraceae</taxon>
        <taxon>Asticcacaulis</taxon>
    </lineage>
</organism>